<comment type="caution">
    <text evidence="2">The sequence shown here is derived from an EMBL/GenBank/DDBJ whole genome shotgun (WGS) entry which is preliminary data.</text>
</comment>
<gene>
    <name evidence="2" type="ORF">DFP88_10785</name>
</gene>
<feature type="transmembrane region" description="Helical" evidence="1">
    <location>
        <begin position="69"/>
        <end position="91"/>
    </location>
</feature>
<keyword evidence="1" id="KW-0472">Membrane</keyword>
<evidence type="ECO:0000313" key="2">
    <source>
        <dbReference type="EMBL" id="PYE81295.1"/>
    </source>
</evidence>
<protein>
    <recommendedName>
        <fullName evidence="4">Yip1-like protein</fullName>
    </recommendedName>
</protein>
<feature type="transmembrane region" description="Helical" evidence="1">
    <location>
        <begin position="103"/>
        <end position="123"/>
    </location>
</feature>
<keyword evidence="3" id="KW-1185">Reference proteome</keyword>
<proteinExistence type="predicted"/>
<dbReference type="AlphaFoldDB" id="A0A318SNY7"/>
<dbReference type="OrthoDB" id="7771437at2"/>
<evidence type="ECO:0000256" key="1">
    <source>
        <dbReference type="SAM" id="Phobius"/>
    </source>
</evidence>
<dbReference type="RefSeq" id="WP_110815512.1">
    <property type="nucleotide sequence ID" value="NZ_QJTE01000007.1"/>
</dbReference>
<sequence>MAVTADIARTWRRPGQVLSGLLGQGAREDRALMYLMTGCALVFVAQWPRLARVAALTEVGLDRLIGYEVLAWLFVWPLAFYVLAGALWALLRLVRLRISAFAVRLALFWGWLAATPAALLYGLQVGLNGYGPGAHVLGLLWLGAVLLFWGAGLGAALRARPAQG</sequence>
<keyword evidence="1" id="KW-0812">Transmembrane</keyword>
<feature type="transmembrane region" description="Helical" evidence="1">
    <location>
        <begin position="135"/>
        <end position="157"/>
    </location>
</feature>
<reference evidence="2 3" key="1">
    <citation type="submission" date="2018-06" db="EMBL/GenBank/DDBJ databases">
        <title>Genomic Encyclopedia of Type Strains, Phase III (KMG-III): the genomes of soil and plant-associated and newly described type strains.</title>
        <authorList>
            <person name="Whitman W."/>
        </authorList>
    </citation>
    <scope>NUCLEOTIDE SEQUENCE [LARGE SCALE GENOMIC DNA]</scope>
    <source>
        <strain evidence="2 3">CECT 9025</strain>
    </source>
</reference>
<dbReference type="EMBL" id="QJTE01000007">
    <property type="protein sequence ID" value="PYE81295.1"/>
    <property type="molecule type" value="Genomic_DNA"/>
</dbReference>
<feature type="transmembrane region" description="Helical" evidence="1">
    <location>
        <begin position="31"/>
        <end position="49"/>
    </location>
</feature>
<organism evidence="2 3">
    <name type="scientific">Pseudoroseicyclus aestuarii</name>
    <dbReference type="NCBI Taxonomy" id="1795041"/>
    <lineage>
        <taxon>Bacteria</taxon>
        <taxon>Pseudomonadati</taxon>
        <taxon>Pseudomonadota</taxon>
        <taxon>Alphaproteobacteria</taxon>
        <taxon>Rhodobacterales</taxon>
        <taxon>Paracoccaceae</taxon>
        <taxon>Pseudoroseicyclus</taxon>
    </lineage>
</organism>
<evidence type="ECO:0008006" key="4">
    <source>
        <dbReference type="Google" id="ProtNLM"/>
    </source>
</evidence>
<keyword evidence="1" id="KW-1133">Transmembrane helix</keyword>
<accession>A0A318SNY7</accession>
<dbReference type="Proteomes" id="UP000248311">
    <property type="component" value="Unassembled WGS sequence"/>
</dbReference>
<name>A0A318SNY7_9RHOB</name>
<evidence type="ECO:0000313" key="3">
    <source>
        <dbReference type="Proteomes" id="UP000248311"/>
    </source>
</evidence>